<dbReference type="Gene3D" id="2.30.30.60">
    <property type="match status" value="1"/>
</dbReference>
<dbReference type="Proteomes" id="UP000321749">
    <property type="component" value="Unassembled WGS sequence"/>
</dbReference>
<comment type="subcellular location">
    <subcellularLocation>
        <location evidence="1">Membrane</location>
    </subcellularLocation>
</comment>
<dbReference type="GO" id="GO:0016020">
    <property type="term" value="C:membrane"/>
    <property type="evidence" value="ECO:0007669"/>
    <property type="project" value="UniProtKB-SubCell"/>
</dbReference>
<evidence type="ECO:0000256" key="6">
    <source>
        <dbReference type="SAM" id="Phobius"/>
    </source>
</evidence>
<feature type="region of interest" description="Disordered" evidence="5">
    <location>
        <begin position="348"/>
        <end position="394"/>
    </location>
</feature>
<dbReference type="Gene3D" id="1.10.287.1260">
    <property type="match status" value="1"/>
</dbReference>
<evidence type="ECO:0000256" key="4">
    <source>
        <dbReference type="ARBA" id="ARBA00023136"/>
    </source>
</evidence>
<evidence type="ECO:0000256" key="5">
    <source>
        <dbReference type="SAM" id="MobiDB-lite"/>
    </source>
</evidence>
<evidence type="ECO:0000256" key="2">
    <source>
        <dbReference type="ARBA" id="ARBA00022692"/>
    </source>
</evidence>
<feature type="transmembrane region" description="Helical" evidence="6">
    <location>
        <begin position="82"/>
        <end position="111"/>
    </location>
</feature>
<gene>
    <name evidence="8" type="ORF">ABA31_23860</name>
</gene>
<feature type="transmembrane region" description="Helical" evidence="6">
    <location>
        <begin position="12"/>
        <end position="38"/>
    </location>
</feature>
<keyword evidence="4 6" id="KW-0472">Membrane</keyword>
<evidence type="ECO:0000256" key="1">
    <source>
        <dbReference type="ARBA" id="ARBA00004370"/>
    </source>
</evidence>
<accession>A0AA87RDC7</accession>
<feature type="transmembrane region" description="Helical" evidence="6">
    <location>
        <begin position="159"/>
        <end position="178"/>
    </location>
</feature>
<feature type="domain" description="Mechanosensitive ion channel MscS" evidence="7">
    <location>
        <begin position="181"/>
        <end position="247"/>
    </location>
</feature>
<keyword evidence="9" id="KW-1185">Reference proteome</keyword>
<evidence type="ECO:0000313" key="8">
    <source>
        <dbReference type="EMBL" id="GEK81035.1"/>
    </source>
</evidence>
<dbReference type="RefSeq" id="WP_318279268.1">
    <property type="nucleotide sequence ID" value="NZ_BJUU01000018.1"/>
</dbReference>
<protein>
    <submittedName>
        <fullName evidence="8">Mechanosensitive ion channel protein MscS</fullName>
    </submittedName>
</protein>
<feature type="transmembrane region" description="Helical" evidence="6">
    <location>
        <begin position="132"/>
        <end position="153"/>
    </location>
</feature>
<name>A0AA87RDC7_9MICO</name>
<dbReference type="SUPFAM" id="SSF50182">
    <property type="entry name" value="Sm-like ribonucleoproteins"/>
    <property type="match status" value="1"/>
</dbReference>
<feature type="compositionally biased region" description="Basic and acidic residues" evidence="5">
    <location>
        <begin position="383"/>
        <end position="394"/>
    </location>
</feature>
<dbReference type="InterPro" id="IPR010920">
    <property type="entry name" value="LSM_dom_sf"/>
</dbReference>
<dbReference type="AlphaFoldDB" id="A0AA87RDC7"/>
<keyword evidence="2 6" id="KW-0812">Transmembrane</keyword>
<proteinExistence type="predicted"/>
<keyword evidence="3 6" id="KW-1133">Transmembrane helix</keyword>
<dbReference type="InterPro" id="IPR006685">
    <property type="entry name" value="MscS_channel_2nd"/>
</dbReference>
<dbReference type="GO" id="GO:0055085">
    <property type="term" value="P:transmembrane transport"/>
    <property type="evidence" value="ECO:0007669"/>
    <property type="project" value="InterPro"/>
</dbReference>
<dbReference type="InterPro" id="IPR023408">
    <property type="entry name" value="MscS_beta-dom_sf"/>
</dbReference>
<organism evidence="8 9">
    <name type="scientific">Agrococcus baldri</name>
    <dbReference type="NCBI Taxonomy" id="153730"/>
    <lineage>
        <taxon>Bacteria</taxon>
        <taxon>Bacillati</taxon>
        <taxon>Actinomycetota</taxon>
        <taxon>Actinomycetes</taxon>
        <taxon>Micrococcales</taxon>
        <taxon>Microbacteriaceae</taxon>
        <taxon>Agrococcus</taxon>
    </lineage>
</organism>
<dbReference type="Pfam" id="PF00924">
    <property type="entry name" value="MS_channel_2nd"/>
    <property type="match status" value="1"/>
</dbReference>
<reference evidence="8 9" key="1">
    <citation type="submission" date="2019-07" db="EMBL/GenBank/DDBJ databases">
        <title>Whole genome shotgun sequence of Agrococcus baldri NBRC 103055.</title>
        <authorList>
            <person name="Hosoyama A."/>
            <person name="Uohara A."/>
            <person name="Ohji S."/>
            <person name="Ichikawa N."/>
        </authorList>
    </citation>
    <scope>NUCLEOTIDE SEQUENCE [LARGE SCALE GENOMIC DNA]</scope>
    <source>
        <strain evidence="8 9">NBRC 103055</strain>
    </source>
</reference>
<comment type="caution">
    <text evidence="8">The sequence shown here is derived from an EMBL/GenBank/DDBJ whole genome shotgun (WGS) entry which is preliminary data.</text>
</comment>
<evidence type="ECO:0000313" key="9">
    <source>
        <dbReference type="Proteomes" id="UP000321749"/>
    </source>
</evidence>
<sequence>MTDVLDVLVPLGIALLIAIAVAVAASLLLLAVTVATVRSHERRATVRRQLRWPIAALAALVAFGLAWSATGVRGLLGEAGEIAAHALVIIAIGATAWLVVRLLAVAGDAVIARFGAAHGDRRARKVQTQVEVLRRVLTAVVIIVAVGIALFTFEAARVAGTSLLASAGLASLVAGLAAQSVLGNVFAGIQLVASDAIRVDDVVVVEGEWGTIEEITLTYVVVRIWDERRLVLPSTHFTTMPFENWTRQSSEVMGAVELDVDWRVPVGSMRAELERILAGSEAWDGRVQVLQVFDAVGGFIRLRVLVTAADGLTLADLRYTVREGLVTWLREHHPYALPRQRLELHEAQSGRVADRASEPQGLFTGDAEAEARRESMLNAGEAVDEREAEPVEPR</sequence>
<dbReference type="PANTHER" id="PTHR30566">
    <property type="entry name" value="YNAI-RELATED MECHANOSENSITIVE ION CHANNEL"/>
    <property type="match status" value="1"/>
</dbReference>
<feature type="transmembrane region" description="Helical" evidence="6">
    <location>
        <begin position="50"/>
        <end position="70"/>
    </location>
</feature>
<evidence type="ECO:0000259" key="7">
    <source>
        <dbReference type="Pfam" id="PF00924"/>
    </source>
</evidence>
<dbReference type="EMBL" id="BJUU01000018">
    <property type="protein sequence ID" value="GEK81035.1"/>
    <property type="molecule type" value="Genomic_DNA"/>
</dbReference>
<dbReference type="PANTHER" id="PTHR30566:SF25">
    <property type="entry name" value="INNER MEMBRANE PROTEIN"/>
    <property type="match status" value="1"/>
</dbReference>
<feature type="compositionally biased region" description="Basic and acidic residues" evidence="5">
    <location>
        <begin position="348"/>
        <end position="357"/>
    </location>
</feature>
<evidence type="ECO:0000256" key="3">
    <source>
        <dbReference type="ARBA" id="ARBA00022989"/>
    </source>
</evidence>